<dbReference type="AlphaFoldDB" id="A0A670ZKH4"/>
<dbReference type="Ensembl" id="ENSPTXT00000024049.1">
    <property type="protein sequence ID" value="ENSPTXP00000023323.1"/>
    <property type="gene ID" value="ENSPTXG00000016196.1"/>
</dbReference>
<sequence>MAVPSARGWWWWWREIQAPPPKAPSDARPPRLAPAAAASSAGRSAVRGVGERQLRLRAMASLLCCGPKMAACGIVLSVWGVIMLVREPCPPCAAGSLLQRPLR</sequence>
<reference evidence="2" key="1">
    <citation type="submission" date="2025-08" db="UniProtKB">
        <authorList>
            <consortium name="Ensembl"/>
        </authorList>
    </citation>
    <scope>IDENTIFICATION</scope>
</reference>
<evidence type="ECO:0000313" key="3">
    <source>
        <dbReference type="Proteomes" id="UP000472273"/>
    </source>
</evidence>
<feature type="compositionally biased region" description="Low complexity" evidence="1">
    <location>
        <begin position="33"/>
        <end position="45"/>
    </location>
</feature>
<organism evidence="2 3">
    <name type="scientific">Pseudonaja textilis</name>
    <name type="common">Eastern brown snake</name>
    <dbReference type="NCBI Taxonomy" id="8673"/>
    <lineage>
        <taxon>Eukaryota</taxon>
        <taxon>Metazoa</taxon>
        <taxon>Chordata</taxon>
        <taxon>Craniata</taxon>
        <taxon>Vertebrata</taxon>
        <taxon>Euteleostomi</taxon>
        <taxon>Lepidosauria</taxon>
        <taxon>Squamata</taxon>
        <taxon>Bifurcata</taxon>
        <taxon>Unidentata</taxon>
        <taxon>Episquamata</taxon>
        <taxon>Toxicofera</taxon>
        <taxon>Serpentes</taxon>
        <taxon>Colubroidea</taxon>
        <taxon>Elapidae</taxon>
        <taxon>Hydrophiinae</taxon>
        <taxon>Pseudonaja</taxon>
    </lineage>
</organism>
<evidence type="ECO:0000313" key="2">
    <source>
        <dbReference type="Ensembl" id="ENSPTXP00000023323.1"/>
    </source>
</evidence>
<evidence type="ECO:0000256" key="1">
    <source>
        <dbReference type="SAM" id="MobiDB-lite"/>
    </source>
</evidence>
<proteinExistence type="predicted"/>
<reference evidence="2" key="2">
    <citation type="submission" date="2025-09" db="UniProtKB">
        <authorList>
            <consortium name="Ensembl"/>
        </authorList>
    </citation>
    <scope>IDENTIFICATION</scope>
</reference>
<feature type="region of interest" description="Disordered" evidence="1">
    <location>
        <begin position="20"/>
        <end position="45"/>
    </location>
</feature>
<dbReference type="Proteomes" id="UP000472273">
    <property type="component" value="Unplaced"/>
</dbReference>
<dbReference type="GeneTree" id="ENSGT01140000286605"/>
<accession>A0A670ZKH4</accession>
<protein>
    <submittedName>
        <fullName evidence="2">Uncharacterized protein</fullName>
    </submittedName>
</protein>
<keyword evidence="3" id="KW-1185">Reference proteome</keyword>
<name>A0A670ZKH4_PSETE</name>